<name>A0A0G0TW63_9BACT</name>
<dbReference type="Pfam" id="PF01345">
    <property type="entry name" value="DUF11"/>
    <property type="match status" value="1"/>
</dbReference>
<feature type="region of interest" description="Disordered" evidence="1">
    <location>
        <begin position="311"/>
        <end position="356"/>
    </location>
</feature>
<dbReference type="InterPro" id="IPR044060">
    <property type="entry name" value="Bacterial_rp_domain"/>
</dbReference>
<evidence type="ECO:0000259" key="3">
    <source>
        <dbReference type="PROSITE" id="PS50853"/>
    </source>
</evidence>
<keyword evidence="2" id="KW-0812">Transmembrane</keyword>
<dbReference type="AlphaFoldDB" id="A0A0G0TW63"/>
<feature type="domain" description="Fibronectin type-III" evidence="3">
    <location>
        <begin position="334"/>
        <end position="428"/>
    </location>
</feature>
<evidence type="ECO:0000256" key="1">
    <source>
        <dbReference type="SAM" id="MobiDB-lite"/>
    </source>
</evidence>
<evidence type="ECO:0000313" key="4">
    <source>
        <dbReference type="EMBL" id="KKR42192.1"/>
    </source>
</evidence>
<gene>
    <name evidence="4" type="ORF">UT78_C0017G0001</name>
</gene>
<accession>A0A0G0TW63</accession>
<evidence type="ECO:0000256" key="2">
    <source>
        <dbReference type="SAM" id="Phobius"/>
    </source>
</evidence>
<comment type="caution">
    <text evidence="4">The sequence shown here is derived from an EMBL/GenBank/DDBJ whole genome shotgun (WGS) entry which is preliminary data.</text>
</comment>
<dbReference type="SUPFAM" id="SSF49265">
    <property type="entry name" value="Fibronectin type III"/>
    <property type="match status" value="1"/>
</dbReference>
<dbReference type="PROSITE" id="PS50853">
    <property type="entry name" value="FN3"/>
    <property type="match status" value="1"/>
</dbReference>
<dbReference type="SMART" id="SM00060">
    <property type="entry name" value="FN3"/>
    <property type="match status" value="2"/>
</dbReference>
<feature type="compositionally biased region" description="Polar residues" evidence="1">
    <location>
        <begin position="337"/>
        <end position="350"/>
    </location>
</feature>
<dbReference type="InterPro" id="IPR036116">
    <property type="entry name" value="FN3_sf"/>
</dbReference>
<feature type="compositionally biased region" description="Acidic residues" evidence="1">
    <location>
        <begin position="321"/>
        <end position="334"/>
    </location>
</feature>
<dbReference type="InterPro" id="IPR001434">
    <property type="entry name" value="OmcB-like_DUF11"/>
</dbReference>
<dbReference type="Proteomes" id="UP000034301">
    <property type="component" value="Unassembled WGS sequence"/>
</dbReference>
<reference evidence="4 5" key="1">
    <citation type="journal article" date="2015" name="Nature">
        <title>rRNA introns, odd ribosomes, and small enigmatic genomes across a large radiation of phyla.</title>
        <authorList>
            <person name="Brown C.T."/>
            <person name="Hug L.A."/>
            <person name="Thomas B.C."/>
            <person name="Sharon I."/>
            <person name="Castelle C.J."/>
            <person name="Singh A."/>
            <person name="Wilkins M.J."/>
            <person name="Williams K.H."/>
            <person name="Banfield J.F."/>
        </authorList>
    </citation>
    <scope>NUCLEOTIDE SEQUENCE [LARGE SCALE GENOMIC DNA]</scope>
</reference>
<feature type="non-terminal residue" evidence="4">
    <location>
        <position position="1"/>
    </location>
</feature>
<feature type="transmembrane region" description="Helical" evidence="2">
    <location>
        <begin position="685"/>
        <end position="702"/>
    </location>
</feature>
<sequence length="727" mass="77290">ASQAWPSWSTPGVKHVSVTSNGQTANCTTVTIISDYNPPQVCQDPAANNYHISYPCTYDNPPVNYKYTVTASAGQGGSISPSSRQVNSGSTASFTVSPNSGYSINSVTSTCGGNLSGNTFTTGPVRSNCSVYASFDQHQGQGPIVILNSNSSSVGSGETAVLYWSTINNPTSCVASGGWSGSKSPSGGNQTTTPLYSNTTFTLTCTNAYGSDSASTTVTIENTNDSEGPDATTRNATDVDTEDAVLNGLVDGNGLSTRAWFEYGTSASNLNRSTSSSTYGAGSTNYETHIYNLDEDTTYYFRAVAENSEGTDRGSILSFTTDEEDNNDNNDEGPDVTTRNATNVSSSEATLNGRVDGNGRTTRAWFEYGTSSSLGYSTARTSYGSGSTNYERTITGLMPNTTYYFRAMAENSEGTDRGSILSFYTTGGYIPPVNNQPTVVIYADSTNLAYNGSTTVRWSAVNATSCIASGGSVGWAGIKSMGPGSFYTGSLTSTRTYTISCSNNYGSSTDSVTVRVRGQVINDPVIPTSYVIINSSVDRNQPIVPTIDNTRPHPGDEINYTVTYQNVGNASITGLTLRLDLPYEVDYMFSNPSNPTRSGNTLIFNLGTLRANAQGTVTVRVRVRDNIPAGTYLNFPAILSYVDPSGHMQSVNANVSAQIWSEPIKEEAVQLGANVFGAGFFPTNIFGWLLLIVLILLLVYLAKYTFGQPGPLLAPFSKKTTTTTIQH</sequence>
<dbReference type="NCBIfam" id="TIGR01451">
    <property type="entry name" value="B_ant_repeat"/>
    <property type="match status" value="1"/>
</dbReference>
<dbReference type="Pfam" id="PF18998">
    <property type="entry name" value="Flg_new_2"/>
    <property type="match status" value="1"/>
</dbReference>
<evidence type="ECO:0000313" key="5">
    <source>
        <dbReference type="Proteomes" id="UP000034301"/>
    </source>
</evidence>
<protein>
    <submittedName>
        <fullName evidence="4">Peptidase M23</fullName>
    </submittedName>
</protein>
<dbReference type="Gene3D" id="2.60.40.10">
    <property type="entry name" value="Immunoglobulins"/>
    <property type="match status" value="1"/>
</dbReference>
<proteinExistence type="predicted"/>
<dbReference type="InterPro" id="IPR047589">
    <property type="entry name" value="DUF11_rpt"/>
</dbReference>
<keyword evidence="2" id="KW-1133">Transmembrane helix</keyword>
<organism evidence="4 5">
    <name type="scientific">Candidatus Nomurabacteria bacterium GW2011_GWF2_40_12</name>
    <dbReference type="NCBI Taxonomy" id="1618776"/>
    <lineage>
        <taxon>Bacteria</taxon>
        <taxon>Candidatus Nomuraibacteriota</taxon>
    </lineage>
</organism>
<dbReference type="EMBL" id="LBYC01000017">
    <property type="protein sequence ID" value="KKR42192.1"/>
    <property type="molecule type" value="Genomic_DNA"/>
</dbReference>
<keyword evidence="2" id="KW-0472">Membrane</keyword>
<dbReference type="InterPro" id="IPR003961">
    <property type="entry name" value="FN3_dom"/>
</dbReference>
<dbReference type="InterPro" id="IPR013783">
    <property type="entry name" value="Ig-like_fold"/>
</dbReference>